<dbReference type="EMBL" id="JAYMYS010000004">
    <property type="protein sequence ID" value="KAK7394587.1"/>
    <property type="molecule type" value="Genomic_DNA"/>
</dbReference>
<dbReference type="AlphaFoldDB" id="A0AAN9XIX0"/>
<protein>
    <submittedName>
        <fullName evidence="1">Uncharacterized protein</fullName>
    </submittedName>
</protein>
<evidence type="ECO:0000313" key="2">
    <source>
        <dbReference type="Proteomes" id="UP001386955"/>
    </source>
</evidence>
<name>A0AAN9XIX0_PSOTE</name>
<gene>
    <name evidence="1" type="ORF">VNO78_15119</name>
</gene>
<evidence type="ECO:0000313" key="1">
    <source>
        <dbReference type="EMBL" id="KAK7394587.1"/>
    </source>
</evidence>
<dbReference type="Proteomes" id="UP001386955">
    <property type="component" value="Unassembled WGS sequence"/>
</dbReference>
<organism evidence="1 2">
    <name type="scientific">Psophocarpus tetragonolobus</name>
    <name type="common">Winged bean</name>
    <name type="synonym">Dolichos tetragonolobus</name>
    <dbReference type="NCBI Taxonomy" id="3891"/>
    <lineage>
        <taxon>Eukaryota</taxon>
        <taxon>Viridiplantae</taxon>
        <taxon>Streptophyta</taxon>
        <taxon>Embryophyta</taxon>
        <taxon>Tracheophyta</taxon>
        <taxon>Spermatophyta</taxon>
        <taxon>Magnoliopsida</taxon>
        <taxon>eudicotyledons</taxon>
        <taxon>Gunneridae</taxon>
        <taxon>Pentapetalae</taxon>
        <taxon>rosids</taxon>
        <taxon>fabids</taxon>
        <taxon>Fabales</taxon>
        <taxon>Fabaceae</taxon>
        <taxon>Papilionoideae</taxon>
        <taxon>50 kb inversion clade</taxon>
        <taxon>NPAAA clade</taxon>
        <taxon>indigoferoid/millettioid clade</taxon>
        <taxon>Phaseoleae</taxon>
        <taxon>Psophocarpus</taxon>
    </lineage>
</organism>
<accession>A0AAN9XIX0</accession>
<sequence>MCLCKLGTTIMLSKFLKTEVTFTWDVAKHGPAIMDAEGSSFEKYMARYCPVSRIDFSQSIARSGYMKRLVHAHASSEPPKKVAATLRAGEFNMHMYSLFLDASLFQD</sequence>
<keyword evidence="2" id="KW-1185">Reference proteome</keyword>
<reference evidence="1 2" key="1">
    <citation type="submission" date="2024-01" db="EMBL/GenBank/DDBJ databases">
        <title>The genomes of 5 underutilized Papilionoideae crops provide insights into root nodulation and disease resistanc.</title>
        <authorList>
            <person name="Jiang F."/>
        </authorList>
    </citation>
    <scope>NUCLEOTIDE SEQUENCE [LARGE SCALE GENOMIC DNA]</scope>
    <source>
        <strain evidence="1">DUOXIRENSHENG_FW03</strain>
        <tissue evidence="1">Leaves</tissue>
    </source>
</reference>
<proteinExistence type="predicted"/>
<comment type="caution">
    <text evidence="1">The sequence shown here is derived from an EMBL/GenBank/DDBJ whole genome shotgun (WGS) entry which is preliminary data.</text>
</comment>